<gene>
    <name evidence="2" type="ORF">DL546_004221</name>
</gene>
<evidence type="ECO:0008006" key="4">
    <source>
        <dbReference type="Google" id="ProtNLM"/>
    </source>
</evidence>
<reference evidence="2 3" key="1">
    <citation type="submission" date="2018-08" db="EMBL/GenBank/DDBJ databases">
        <title>Draft genome of the lignicolous fungus Coniochaeta pulveracea.</title>
        <authorList>
            <person name="Borstlap C.J."/>
            <person name="De Witt R.N."/>
            <person name="Botha A."/>
            <person name="Volschenk H."/>
        </authorList>
    </citation>
    <scope>NUCLEOTIDE SEQUENCE [LARGE SCALE GENOMIC DNA]</scope>
    <source>
        <strain evidence="2 3">CAB683</strain>
    </source>
</reference>
<dbReference type="AlphaFoldDB" id="A0A420YD18"/>
<dbReference type="EMBL" id="QVQW01000018">
    <property type="protein sequence ID" value="RKU45792.1"/>
    <property type="molecule type" value="Genomic_DNA"/>
</dbReference>
<dbReference type="Pfam" id="PF04450">
    <property type="entry name" value="BSP"/>
    <property type="match status" value="1"/>
</dbReference>
<protein>
    <recommendedName>
        <fullName evidence="4">PBSP domain-containing protein</fullName>
    </recommendedName>
</protein>
<accession>A0A420YD18</accession>
<feature type="region of interest" description="Disordered" evidence="1">
    <location>
        <begin position="1"/>
        <end position="63"/>
    </location>
</feature>
<feature type="compositionally biased region" description="Polar residues" evidence="1">
    <location>
        <begin position="47"/>
        <end position="60"/>
    </location>
</feature>
<comment type="caution">
    <text evidence="2">The sequence shown here is derived from an EMBL/GenBank/DDBJ whole genome shotgun (WGS) entry which is preliminary data.</text>
</comment>
<dbReference type="InterPro" id="IPR007541">
    <property type="entry name" value="Uncharacterised_BSP"/>
</dbReference>
<evidence type="ECO:0000313" key="2">
    <source>
        <dbReference type="EMBL" id="RKU45792.1"/>
    </source>
</evidence>
<organism evidence="2 3">
    <name type="scientific">Coniochaeta pulveracea</name>
    <dbReference type="NCBI Taxonomy" id="177199"/>
    <lineage>
        <taxon>Eukaryota</taxon>
        <taxon>Fungi</taxon>
        <taxon>Dikarya</taxon>
        <taxon>Ascomycota</taxon>
        <taxon>Pezizomycotina</taxon>
        <taxon>Sordariomycetes</taxon>
        <taxon>Sordariomycetidae</taxon>
        <taxon>Coniochaetales</taxon>
        <taxon>Coniochaetaceae</taxon>
        <taxon>Coniochaeta</taxon>
    </lineage>
</organism>
<name>A0A420YD18_9PEZI</name>
<sequence>MTVIPGTTPVPKPDFVFMAPISPAPSPSTTKPQANGPTPSPVPAPNQAGTQDDSTSTFSPRASLPLPTLRLEIRDLSHPGATKFLTSTTVSSLLESAVQNIHQHLYPDATTHCPPTRSVTLILRTLDGVAYTTGIDLDPQHHKEIHLSLQYIASIPPYRANHEITGVLTHELVHCYQHNGQGTCPGGLIEGVADWVRLQCGLSPPHWKRETKGKWDGGYQHTAYFLEYLEGRFGAGTVRAINERLRGRKYEEKGFWTGLLGRPVEQLWEDYVSHVHDDERAKEPGKARVHVVDEGTQT</sequence>
<dbReference type="Proteomes" id="UP000275385">
    <property type="component" value="Unassembled WGS sequence"/>
</dbReference>
<dbReference type="PANTHER" id="PTHR33321:SF12">
    <property type="entry name" value="PLANT BASIC SECRETORY PROTEIN (BSP) FAMILY PROTEIN"/>
    <property type="match status" value="1"/>
</dbReference>
<keyword evidence="3" id="KW-1185">Reference proteome</keyword>
<dbReference type="STRING" id="177199.A0A420YD18"/>
<dbReference type="PANTHER" id="PTHR33321">
    <property type="match status" value="1"/>
</dbReference>
<dbReference type="OrthoDB" id="891726at2759"/>
<evidence type="ECO:0000313" key="3">
    <source>
        <dbReference type="Proteomes" id="UP000275385"/>
    </source>
</evidence>
<proteinExistence type="predicted"/>
<evidence type="ECO:0000256" key="1">
    <source>
        <dbReference type="SAM" id="MobiDB-lite"/>
    </source>
</evidence>